<evidence type="ECO:0000256" key="1">
    <source>
        <dbReference type="SAM" id="SignalP"/>
    </source>
</evidence>
<gene>
    <name evidence="2" type="ORF">J2T15_000546</name>
</gene>
<evidence type="ECO:0000313" key="3">
    <source>
        <dbReference type="Proteomes" id="UP001229346"/>
    </source>
</evidence>
<accession>A0ABT9TXF8</accession>
<name>A0ABT9TXF8_PAEHA</name>
<feature type="signal peptide" evidence="1">
    <location>
        <begin position="1"/>
        <end position="23"/>
    </location>
</feature>
<organism evidence="2 3">
    <name type="scientific">Paenibacillus harenae</name>
    <dbReference type="NCBI Taxonomy" id="306543"/>
    <lineage>
        <taxon>Bacteria</taxon>
        <taxon>Bacillati</taxon>
        <taxon>Bacillota</taxon>
        <taxon>Bacilli</taxon>
        <taxon>Bacillales</taxon>
        <taxon>Paenibacillaceae</taxon>
        <taxon>Paenibacillus</taxon>
    </lineage>
</organism>
<comment type="caution">
    <text evidence="2">The sequence shown here is derived from an EMBL/GenBank/DDBJ whole genome shotgun (WGS) entry which is preliminary data.</text>
</comment>
<evidence type="ECO:0008006" key="4">
    <source>
        <dbReference type="Google" id="ProtNLM"/>
    </source>
</evidence>
<keyword evidence="1" id="KW-0732">Signal</keyword>
<dbReference type="Proteomes" id="UP001229346">
    <property type="component" value="Unassembled WGS sequence"/>
</dbReference>
<dbReference type="EMBL" id="JAUSSU010000001">
    <property type="protein sequence ID" value="MDQ0111130.1"/>
    <property type="molecule type" value="Genomic_DNA"/>
</dbReference>
<feature type="chain" id="PRO_5046903491" description="Lipoprotein" evidence="1">
    <location>
        <begin position="24"/>
        <end position="148"/>
    </location>
</feature>
<dbReference type="RefSeq" id="WP_307200813.1">
    <property type="nucleotide sequence ID" value="NZ_JAUSSU010000001.1"/>
</dbReference>
<proteinExistence type="predicted"/>
<dbReference type="PROSITE" id="PS51257">
    <property type="entry name" value="PROKAR_LIPOPROTEIN"/>
    <property type="match status" value="1"/>
</dbReference>
<reference evidence="2 3" key="1">
    <citation type="submission" date="2023-07" db="EMBL/GenBank/DDBJ databases">
        <title>Sorghum-associated microbial communities from plants grown in Nebraska, USA.</title>
        <authorList>
            <person name="Schachtman D."/>
        </authorList>
    </citation>
    <scope>NUCLEOTIDE SEQUENCE [LARGE SCALE GENOMIC DNA]</scope>
    <source>
        <strain evidence="2 3">CC482</strain>
    </source>
</reference>
<evidence type="ECO:0000313" key="2">
    <source>
        <dbReference type="EMBL" id="MDQ0111130.1"/>
    </source>
</evidence>
<sequence length="148" mass="15896">MHKRSLRAALTLIATAMVLSVLAGCSVGKPPLPVVKAGKTQIKAYQSSYCWGNTCADYADPESMLKDEPAIEVSSGADISIAFKNRSKPSTMTVKQFKDGQPTDVPFAKGKITAPTEKGVYYYGVSAWWRKGKLSKGSTSAAFAIEIK</sequence>
<keyword evidence="3" id="KW-1185">Reference proteome</keyword>
<protein>
    <recommendedName>
        <fullName evidence="4">Lipoprotein</fullName>
    </recommendedName>
</protein>